<name>A0AAE0CGR5_9CHLO</name>
<keyword evidence="2" id="KW-1185">Reference proteome</keyword>
<organism evidence="1 2">
    <name type="scientific">Cymbomonas tetramitiformis</name>
    <dbReference type="NCBI Taxonomy" id="36881"/>
    <lineage>
        <taxon>Eukaryota</taxon>
        <taxon>Viridiplantae</taxon>
        <taxon>Chlorophyta</taxon>
        <taxon>Pyramimonadophyceae</taxon>
        <taxon>Pyramimonadales</taxon>
        <taxon>Pyramimonadaceae</taxon>
        <taxon>Cymbomonas</taxon>
    </lineage>
</organism>
<evidence type="ECO:0000313" key="1">
    <source>
        <dbReference type="EMBL" id="KAK3253835.1"/>
    </source>
</evidence>
<accession>A0AAE0CGR5</accession>
<gene>
    <name evidence="1" type="ORF">CYMTET_36922</name>
</gene>
<proteinExistence type="predicted"/>
<dbReference type="Proteomes" id="UP001190700">
    <property type="component" value="Unassembled WGS sequence"/>
</dbReference>
<evidence type="ECO:0000313" key="2">
    <source>
        <dbReference type="Proteomes" id="UP001190700"/>
    </source>
</evidence>
<protein>
    <submittedName>
        <fullName evidence="1">Uncharacterized protein</fullName>
    </submittedName>
</protein>
<dbReference type="EMBL" id="LGRX02024604">
    <property type="protein sequence ID" value="KAK3253835.1"/>
    <property type="molecule type" value="Genomic_DNA"/>
</dbReference>
<sequence length="831" mass="93088">MMAGSHLNVNDVVVMEVSKKLDTLYQIFANDEEYVNRLKLANPNVRVVLPQSLVSDEPHFTIQNYTDDTEGRVSALPLTWPINEDLALHEMSRTEFYDEPNRTTPFDAFVAFLAYLVSQRNSTCEQGISHLRLEETVMESFSLIPRVRISLEFETATSLGIMYLHENMQFSDKAHDDVEYDGQEIQMQAYDTTPTLECGVFSASFVHVCETDSGLPLLLDLALHDLHGKVVFRTPCLPYLYGITYSPVILNFLRVGTVARMFCSGNAEEKKKAQQVEMIKVLAYGKRLPVVTSAAYVCITCDRETPTRGPYVLHKVNQVVHRAEVPFAIIRGRRLRTAKSGQDMLDYLCLEARVVHGYTVPSRTADEVLDGYTEHCRRKNPHSRKLKQELQRHQYVSLATSYGLECAETVRAIYMTDSVWTFLSDAALLRALGIANLGVVVSSAAPPFDDEETLFREGGFRSHLLAVGIEEPCDAEEEFDRCVRARAQHLDVRVTRLGEGALFSLRDSFEEMATLKFPITDDKLDRLRSHWTTLLRSDRCEIRLVVDARCPLLRVQLDATRKRRAPTLSRCEEAASSGGVHVKLSSAWTDDRTLRGCSRILRKVLPEGERLSHFRVSVWDNREILPEEAAGFVETTALQRFLKGHSGARSGASTDLGFLDRLGAQLQRVDLTAAPSGERGRDDELRVSDDAYGSDEYVVGGWVANLHVGAAGIVREIRDAHVGSKRERLAARADACAEPSQCAHLLRVELVWGDADSAERFEAWVAADGARWRPVDGFPLIFTISWSSFGKLSALLHSPAQFLSTNKLNEYSKTGNATSFPSSQKNLISSK</sequence>
<dbReference type="AlphaFoldDB" id="A0AAE0CGR5"/>
<comment type="caution">
    <text evidence="1">The sequence shown here is derived from an EMBL/GenBank/DDBJ whole genome shotgun (WGS) entry which is preliminary data.</text>
</comment>
<reference evidence="1 2" key="1">
    <citation type="journal article" date="2015" name="Genome Biol. Evol.">
        <title>Comparative Genomics of a Bacterivorous Green Alga Reveals Evolutionary Causalities and Consequences of Phago-Mixotrophic Mode of Nutrition.</title>
        <authorList>
            <person name="Burns J.A."/>
            <person name="Paasch A."/>
            <person name="Narechania A."/>
            <person name="Kim E."/>
        </authorList>
    </citation>
    <scope>NUCLEOTIDE SEQUENCE [LARGE SCALE GENOMIC DNA]</scope>
    <source>
        <strain evidence="1 2">PLY_AMNH</strain>
    </source>
</reference>